<feature type="binding site" evidence="13">
    <location>
        <position position="27"/>
    </location>
    <ligand>
        <name>S-adenosyl-L-methionine</name>
        <dbReference type="ChEBI" id="CHEBI:59789"/>
    </ligand>
</feature>
<sequence length="317" mass="36123">MVLELDQYSDGKAARLWNLYIGDQSERTRHYKQFLKRELNAHSCDTVLDVACGTGIDSVMLIEEGFSVTSCDFSDKMLKCAWNTRWNRRKEPAFDNWDIYEANWLTLTSDLDTDRQYDAVICLGNSFAHLPDLTGNQDSHRLALRNFATMVKPGGILLIDHRNYDYILDNGRAPSKNIYYNSQYVSDINTSVVYQDGSPSKVILDYVMRDPTASTDSTLWLDNQPPPAPSRTAISTNQKDNEFTLTYYPHRVASFRALLEEAFDHRATVTTLGDFQPLEQVQDPAFYIHVVHKSEDSPQPNGDHPEEAWSSVSSSEE</sequence>
<proteinExistence type="inferred from homology"/>
<evidence type="ECO:0000256" key="6">
    <source>
        <dbReference type="ARBA" id="ARBA00022553"/>
    </source>
</evidence>
<evidence type="ECO:0000256" key="4">
    <source>
        <dbReference type="ARBA" id="ARBA00019972"/>
    </source>
</evidence>
<dbReference type="GO" id="GO:0005542">
    <property type="term" value="F:folic acid binding"/>
    <property type="evidence" value="ECO:0007669"/>
    <property type="project" value="UniProtKB-KW"/>
</dbReference>
<gene>
    <name evidence="16" type="primary">Gnmt_0</name>
    <name evidence="16" type="ORF">FJT64_008712</name>
</gene>
<dbReference type="Gene3D" id="3.40.50.150">
    <property type="entry name" value="Vaccinia Virus protein VP39"/>
    <property type="match status" value="1"/>
</dbReference>
<name>A0A6A4VPY3_AMPAM</name>
<protein>
    <recommendedName>
        <fullName evidence="4">Glycine N-methyltransferase</fullName>
        <ecNumber evidence="3">2.1.1.20</ecNumber>
    </recommendedName>
</protein>
<feature type="binding site" evidence="13">
    <location>
        <begin position="103"/>
        <end position="104"/>
    </location>
    <ligand>
        <name>S-adenosyl-L-methionine</name>
        <dbReference type="ChEBI" id="CHEBI:59789"/>
    </ligand>
</feature>
<comment type="subunit">
    <text evidence="2">Homotetramer.</text>
</comment>
<dbReference type="GO" id="GO:0042802">
    <property type="term" value="F:identical protein binding"/>
    <property type="evidence" value="ECO:0007669"/>
    <property type="project" value="TreeGrafter"/>
</dbReference>
<keyword evidence="7 12" id="KW-0489">Methyltransferase</keyword>
<dbReference type="FunFam" id="3.40.50.150:FF:000113">
    <property type="entry name" value="Glycine N-methyltransferase"/>
    <property type="match status" value="1"/>
</dbReference>
<dbReference type="SUPFAM" id="SSF53335">
    <property type="entry name" value="S-adenosyl-L-methionine-dependent methyltransferases"/>
    <property type="match status" value="1"/>
</dbReference>
<evidence type="ECO:0000256" key="12">
    <source>
        <dbReference type="PIRNR" id="PIRNR000385"/>
    </source>
</evidence>
<evidence type="ECO:0000256" key="5">
    <source>
        <dbReference type="ARBA" id="ARBA00022490"/>
    </source>
</evidence>
<organism evidence="16 17">
    <name type="scientific">Amphibalanus amphitrite</name>
    <name type="common">Striped barnacle</name>
    <name type="synonym">Balanus amphitrite</name>
    <dbReference type="NCBI Taxonomy" id="1232801"/>
    <lineage>
        <taxon>Eukaryota</taxon>
        <taxon>Metazoa</taxon>
        <taxon>Ecdysozoa</taxon>
        <taxon>Arthropoda</taxon>
        <taxon>Crustacea</taxon>
        <taxon>Multicrustacea</taxon>
        <taxon>Cirripedia</taxon>
        <taxon>Thoracica</taxon>
        <taxon>Thoracicalcarea</taxon>
        <taxon>Balanomorpha</taxon>
        <taxon>Balanoidea</taxon>
        <taxon>Balanidae</taxon>
        <taxon>Amphibalaninae</taxon>
        <taxon>Amphibalanus</taxon>
    </lineage>
</organism>
<dbReference type="InterPro" id="IPR014369">
    <property type="entry name" value="Gly/Sar_N_MeTrfase"/>
</dbReference>
<feature type="binding site" evidence="13">
    <location>
        <position position="72"/>
    </location>
    <ligand>
        <name>S-adenosyl-L-methionine</name>
        <dbReference type="ChEBI" id="CHEBI:59789"/>
    </ligand>
</feature>
<dbReference type="InterPro" id="IPR041698">
    <property type="entry name" value="Methyltransf_25"/>
</dbReference>
<feature type="binding site" evidence="13">
    <location>
        <position position="8"/>
    </location>
    <ligand>
        <name>S-adenosyl-L-methionine</name>
        <dbReference type="ChEBI" id="CHEBI:59789"/>
    </ligand>
</feature>
<accession>A0A6A4VPY3</accession>
<dbReference type="EC" id="2.1.1.20" evidence="3"/>
<reference evidence="16 17" key="1">
    <citation type="submission" date="2019-07" db="EMBL/GenBank/DDBJ databases">
        <title>Draft genome assembly of a fouling barnacle, Amphibalanus amphitrite (Darwin, 1854): The first reference genome for Thecostraca.</title>
        <authorList>
            <person name="Kim W."/>
        </authorList>
    </citation>
    <scope>NUCLEOTIDE SEQUENCE [LARGE SCALE GENOMIC DNA]</scope>
    <source>
        <strain evidence="16">SNU_AA5</strain>
        <tissue evidence="16">Soma without cirri and trophi</tissue>
    </source>
</reference>
<evidence type="ECO:0000259" key="15">
    <source>
        <dbReference type="Pfam" id="PF13649"/>
    </source>
</evidence>
<dbReference type="GO" id="GO:0006730">
    <property type="term" value="P:one-carbon metabolic process"/>
    <property type="evidence" value="ECO:0007669"/>
    <property type="project" value="TreeGrafter"/>
</dbReference>
<dbReference type="CDD" id="cd02440">
    <property type="entry name" value="AdoMet_MTases"/>
    <property type="match status" value="1"/>
</dbReference>
<evidence type="ECO:0000256" key="10">
    <source>
        <dbReference type="ARBA" id="ARBA00022954"/>
    </source>
</evidence>
<evidence type="ECO:0000256" key="3">
    <source>
        <dbReference type="ARBA" id="ARBA00011999"/>
    </source>
</evidence>
<dbReference type="Proteomes" id="UP000440578">
    <property type="component" value="Unassembled WGS sequence"/>
</dbReference>
<feature type="binding site" evidence="13">
    <location>
        <position position="51"/>
    </location>
    <ligand>
        <name>S-adenosyl-L-methionine</name>
        <dbReference type="ChEBI" id="CHEBI:59789"/>
    </ligand>
</feature>
<feature type="region of interest" description="Disordered" evidence="14">
    <location>
        <begin position="293"/>
        <end position="317"/>
    </location>
</feature>
<evidence type="ECO:0000256" key="2">
    <source>
        <dbReference type="ARBA" id="ARBA00011881"/>
    </source>
</evidence>
<evidence type="ECO:0000256" key="1">
    <source>
        <dbReference type="ARBA" id="ARBA00004496"/>
    </source>
</evidence>
<dbReference type="OrthoDB" id="3647at2759"/>
<feature type="compositionally biased region" description="Low complexity" evidence="14">
    <location>
        <begin position="308"/>
        <end position="317"/>
    </location>
</feature>
<dbReference type="GO" id="GO:1904047">
    <property type="term" value="F:S-adenosyl-L-methionine binding"/>
    <property type="evidence" value="ECO:0007669"/>
    <property type="project" value="TreeGrafter"/>
</dbReference>
<feature type="binding site" evidence="13">
    <location>
        <position position="123"/>
    </location>
    <ligand>
        <name>S-adenosyl-L-methionine</name>
        <dbReference type="ChEBI" id="CHEBI:59789"/>
    </ligand>
</feature>
<dbReference type="GO" id="GO:0016594">
    <property type="term" value="F:glycine binding"/>
    <property type="evidence" value="ECO:0007669"/>
    <property type="project" value="TreeGrafter"/>
</dbReference>
<feature type="domain" description="Methyltransferase" evidence="15">
    <location>
        <begin position="47"/>
        <end position="155"/>
    </location>
</feature>
<keyword evidence="5" id="KW-0963">Cytoplasm</keyword>
<comment type="caution">
    <text evidence="16">The sequence shown here is derived from an EMBL/GenBank/DDBJ whole genome shotgun (WGS) entry which is preliminary data.</text>
</comment>
<dbReference type="PROSITE" id="PS51600">
    <property type="entry name" value="SAM_GNMT"/>
    <property type="match status" value="1"/>
</dbReference>
<keyword evidence="6" id="KW-0597">Phosphoprotein</keyword>
<dbReference type="Gene3D" id="3.30.46.10">
    <property type="entry name" value="Glycine N-methyltransferase, chain A, domain 1"/>
    <property type="match status" value="1"/>
</dbReference>
<evidence type="ECO:0000256" key="8">
    <source>
        <dbReference type="ARBA" id="ARBA00022679"/>
    </source>
</evidence>
<evidence type="ECO:0000256" key="11">
    <source>
        <dbReference type="ARBA" id="ARBA00048261"/>
    </source>
</evidence>
<evidence type="ECO:0000256" key="7">
    <source>
        <dbReference type="ARBA" id="ARBA00022603"/>
    </source>
</evidence>
<dbReference type="GO" id="GO:0005829">
    <property type="term" value="C:cytosol"/>
    <property type="evidence" value="ECO:0007669"/>
    <property type="project" value="TreeGrafter"/>
</dbReference>
<dbReference type="GO" id="GO:0046498">
    <property type="term" value="P:S-adenosylhomocysteine metabolic process"/>
    <property type="evidence" value="ECO:0007669"/>
    <property type="project" value="TreeGrafter"/>
</dbReference>
<dbReference type="Pfam" id="PF13649">
    <property type="entry name" value="Methyltransf_25"/>
    <property type="match status" value="1"/>
</dbReference>
<dbReference type="EMBL" id="VIIS01001744">
    <property type="protein sequence ID" value="KAF0293480.1"/>
    <property type="molecule type" value="Genomic_DNA"/>
</dbReference>
<dbReference type="PANTHER" id="PTHR16458:SF2">
    <property type="entry name" value="GLYCINE N-METHYLTRANSFERASE"/>
    <property type="match status" value="1"/>
</dbReference>
<dbReference type="GO" id="GO:0046500">
    <property type="term" value="P:S-adenosylmethionine metabolic process"/>
    <property type="evidence" value="ECO:0007669"/>
    <property type="project" value="TreeGrafter"/>
</dbReference>
<keyword evidence="10" id="KW-0290">Folate-binding</keyword>
<keyword evidence="8 12" id="KW-0808">Transferase</keyword>
<comment type="subcellular location">
    <subcellularLocation>
        <location evidence="1">Cytoplasm</location>
    </subcellularLocation>
</comment>
<evidence type="ECO:0000256" key="9">
    <source>
        <dbReference type="ARBA" id="ARBA00022691"/>
    </source>
</evidence>
<dbReference type="InterPro" id="IPR029063">
    <property type="entry name" value="SAM-dependent_MTases_sf"/>
</dbReference>
<evidence type="ECO:0000256" key="14">
    <source>
        <dbReference type="SAM" id="MobiDB-lite"/>
    </source>
</evidence>
<feature type="binding site" evidence="13">
    <location>
        <position position="17"/>
    </location>
    <ligand>
        <name>S-adenosyl-L-methionine</name>
        <dbReference type="ChEBI" id="CHEBI:59789"/>
    </ligand>
</feature>
<evidence type="ECO:0000313" key="16">
    <source>
        <dbReference type="EMBL" id="KAF0293480.1"/>
    </source>
</evidence>
<comment type="catalytic activity">
    <reaction evidence="11">
        <text>glycine + S-adenosyl-L-methionine = sarcosine + S-adenosyl-L-homocysteine + H(+)</text>
        <dbReference type="Rhea" id="RHEA:19937"/>
        <dbReference type="ChEBI" id="CHEBI:15378"/>
        <dbReference type="ChEBI" id="CHEBI:57305"/>
        <dbReference type="ChEBI" id="CHEBI:57433"/>
        <dbReference type="ChEBI" id="CHEBI:57856"/>
        <dbReference type="ChEBI" id="CHEBI:59789"/>
        <dbReference type="EC" id="2.1.1.20"/>
    </reaction>
    <physiologicalReaction direction="left-to-right" evidence="11">
        <dbReference type="Rhea" id="RHEA:19938"/>
    </physiologicalReaction>
</comment>
<keyword evidence="9 12" id="KW-0949">S-adenosyl-L-methionine</keyword>
<comment type="similarity">
    <text evidence="12">Belongs to the class I-like SAM-binding methyltransferase superfamily. Glycine N-methyltransferase family.</text>
</comment>
<evidence type="ECO:0000313" key="17">
    <source>
        <dbReference type="Proteomes" id="UP000440578"/>
    </source>
</evidence>
<dbReference type="GO" id="GO:1901052">
    <property type="term" value="P:sarcosine metabolic process"/>
    <property type="evidence" value="ECO:0007669"/>
    <property type="project" value="TreeGrafter"/>
</dbReference>
<dbReference type="GO" id="GO:0051289">
    <property type="term" value="P:protein homotetramerization"/>
    <property type="evidence" value="ECO:0007669"/>
    <property type="project" value="TreeGrafter"/>
</dbReference>
<dbReference type="GO" id="GO:0032259">
    <property type="term" value="P:methylation"/>
    <property type="evidence" value="ECO:0007669"/>
    <property type="project" value="UniProtKB-KW"/>
</dbReference>
<dbReference type="PANTHER" id="PTHR16458">
    <property type="entry name" value="GLYCINE N-METHYLTRANSFERASE"/>
    <property type="match status" value="1"/>
</dbReference>
<dbReference type="GO" id="GO:0006111">
    <property type="term" value="P:regulation of gluconeogenesis"/>
    <property type="evidence" value="ECO:0007669"/>
    <property type="project" value="TreeGrafter"/>
</dbReference>
<evidence type="ECO:0000256" key="13">
    <source>
        <dbReference type="PIRSR" id="PIRSR000385-2"/>
    </source>
</evidence>
<keyword evidence="17" id="KW-1185">Reference proteome</keyword>
<dbReference type="AlphaFoldDB" id="A0A6A4VPY3"/>
<dbReference type="PIRSF" id="PIRSF000385">
    <property type="entry name" value="Gly_N-mtase"/>
    <property type="match status" value="1"/>
</dbReference>
<dbReference type="GO" id="GO:0017174">
    <property type="term" value="F:glycine N-methyltransferase activity"/>
    <property type="evidence" value="ECO:0007669"/>
    <property type="project" value="UniProtKB-EC"/>
</dbReference>